<proteinExistence type="predicted"/>
<gene>
    <name evidence="3" type="ORF">B0T16DRAFT_458805</name>
</gene>
<evidence type="ECO:0000256" key="1">
    <source>
        <dbReference type="SAM" id="MobiDB-lite"/>
    </source>
</evidence>
<dbReference type="AlphaFoldDB" id="A0AA39Y733"/>
<accession>A0AA39Y733</accession>
<comment type="caution">
    <text evidence="3">The sequence shown here is derived from an EMBL/GenBank/DDBJ whole genome shotgun (WGS) entry which is preliminary data.</text>
</comment>
<evidence type="ECO:0000259" key="2">
    <source>
        <dbReference type="Pfam" id="PF20150"/>
    </source>
</evidence>
<dbReference type="Proteomes" id="UP001174936">
    <property type="component" value="Unassembled WGS sequence"/>
</dbReference>
<dbReference type="PANTHER" id="PTHR35910">
    <property type="entry name" value="2EXR DOMAIN-CONTAINING PROTEIN"/>
    <property type="match status" value="1"/>
</dbReference>
<dbReference type="PANTHER" id="PTHR35910:SF6">
    <property type="entry name" value="2EXR DOMAIN-CONTAINING PROTEIN"/>
    <property type="match status" value="1"/>
</dbReference>
<evidence type="ECO:0000313" key="3">
    <source>
        <dbReference type="EMBL" id="KAK0646929.1"/>
    </source>
</evidence>
<dbReference type="InterPro" id="IPR045518">
    <property type="entry name" value="2EXR"/>
</dbReference>
<keyword evidence="4" id="KW-1185">Reference proteome</keyword>
<dbReference type="EMBL" id="JAULSV010000004">
    <property type="protein sequence ID" value="KAK0646929.1"/>
    <property type="molecule type" value="Genomic_DNA"/>
</dbReference>
<feature type="region of interest" description="Disordered" evidence="1">
    <location>
        <begin position="422"/>
        <end position="442"/>
    </location>
</feature>
<reference evidence="3" key="1">
    <citation type="submission" date="2023-06" db="EMBL/GenBank/DDBJ databases">
        <title>Genome-scale phylogeny and comparative genomics of the fungal order Sordariales.</title>
        <authorList>
            <consortium name="Lawrence Berkeley National Laboratory"/>
            <person name="Hensen N."/>
            <person name="Bonometti L."/>
            <person name="Westerberg I."/>
            <person name="Brannstrom I.O."/>
            <person name="Guillou S."/>
            <person name="Cros-Aarteil S."/>
            <person name="Calhoun S."/>
            <person name="Haridas S."/>
            <person name="Kuo A."/>
            <person name="Mondo S."/>
            <person name="Pangilinan J."/>
            <person name="Riley R."/>
            <person name="Labutti K."/>
            <person name="Andreopoulos B."/>
            <person name="Lipzen A."/>
            <person name="Chen C."/>
            <person name="Yanf M."/>
            <person name="Daum C."/>
            <person name="Ng V."/>
            <person name="Clum A."/>
            <person name="Steindorff A."/>
            <person name="Ohm R."/>
            <person name="Martin F."/>
            <person name="Silar P."/>
            <person name="Natvig D."/>
            <person name="Lalanne C."/>
            <person name="Gautier V."/>
            <person name="Ament-Velasquez S.L."/>
            <person name="Kruys A."/>
            <person name="Hutchinson M.I."/>
            <person name="Powell A.J."/>
            <person name="Barry K."/>
            <person name="Miller A.N."/>
            <person name="Grigoriev I.V."/>
            <person name="Debuchy R."/>
            <person name="Gladieux P."/>
            <person name="Thoren M.H."/>
            <person name="Johannesson H."/>
        </authorList>
    </citation>
    <scope>NUCLEOTIDE SEQUENCE</scope>
    <source>
        <strain evidence="3">SMH2532-1</strain>
    </source>
</reference>
<protein>
    <recommendedName>
        <fullName evidence="2">2EXR domain-containing protein</fullName>
    </recommendedName>
</protein>
<dbReference type="Pfam" id="PF20150">
    <property type="entry name" value="2EXR"/>
    <property type="match status" value="1"/>
</dbReference>
<organism evidence="3 4">
    <name type="scientific">Cercophora newfieldiana</name>
    <dbReference type="NCBI Taxonomy" id="92897"/>
    <lineage>
        <taxon>Eukaryota</taxon>
        <taxon>Fungi</taxon>
        <taxon>Dikarya</taxon>
        <taxon>Ascomycota</taxon>
        <taxon>Pezizomycotina</taxon>
        <taxon>Sordariomycetes</taxon>
        <taxon>Sordariomycetidae</taxon>
        <taxon>Sordariales</taxon>
        <taxon>Lasiosphaeriaceae</taxon>
        <taxon>Cercophora</taxon>
    </lineage>
</organism>
<evidence type="ECO:0000313" key="4">
    <source>
        <dbReference type="Proteomes" id="UP001174936"/>
    </source>
</evidence>
<name>A0AA39Y733_9PEZI</name>
<feature type="domain" description="2EXR" evidence="2">
    <location>
        <begin position="12"/>
        <end position="91"/>
    </location>
</feature>
<feature type="compositionally biased region" description="Acidic residues" evidence="1">
    <location>
        <begin position="422"/>
        <end position="441"/>
    </location>
</feature>
<sequence>MAAPESTAAAQFSLFPNLPAEVRLLIWGHACCAERIIPLLPGQGHLFPRVHPTLAIPPALHACSESRQVGLKHYNLLFHPHLYINPEYDHLMLHVFYPQQVIDPALYLRPVAGFHWGAAPRRLAVLLDDISFSQSYQDSQCAAWITDPKWRQRLTPFSQEFMSLLVSLGANFEHLTLLVLPPLTARPNPTAHRFDLVDGTPELLHMSKYLTEQLRDGIRGNVVDLPWLEEAMEREGTVHDDELYRQVQIEEALATAVRVSVCHATCVSWAPDLDVSWSAPLRQRHSAAQYADMKFGNKPVREDPPPFLDFMDLPMADRGDRIRAIRKDLRALSEPFCADLGLGPHVIWEQNVATCGTSMLSCGIGYEAEKQLLWLFDHEDAVPKLERPPEFNFDDFLKETPRRPSRSSGRAFSNWVHGIIDEEQEGKDEEVEEEEVEEEADAWTMTTLRFNGLVHWE</sequence>